<dbReference type="EMBL" id="GGEC01081954">
    <property type="protein sequence ID" value="MBX62438.1"/>
    <property type="molecule type" value="Transcribed_RNA"/>
</dbReference>
<dbReference type="AlphaFoldDB" id="A0A2P2Q626"/>
<proteinExistence type="predicted"/>
<protein>
    <submittedName>
        <fullName evidence="1">Uncharacterized protein</fullName>
    </submittedName>
</protein>
<name>A0A2P2Q626_RHIMU</name>
<evidence type="ECO:0000313" key="1">
    <source>
        <dbReference type="EMBL" id="MBX62438.1"/>
    </source>
</evidence>
<sequence>MMKKPIACKCYATSTQSLICPAYILQCMKINDSLCTHLIYKRKQQLPHTKVLEFQSGGLELRLHHQFSISFSYSVFFKIMLGEVEEGLMESKGDRVRLREMY</sequence>
<reference evidence="1" key="1">
    <citation type="submission" date="2018-02" db="EMBL/GenBank/DDBJ databases">
        <title>Rhizophora mucronata_Transcriptome.</title>
        <authorList>
            <person name="Meera S.P."/>
            <person name="Sreeshan A."/>
            <person name="Augustine A."/>
        </authorList>
    </citation>
    <scope>NUCLEOTIDE SEQUENCE</scope>
    <source>
        <tissue evidence="1">Leaf</tissue>
    </source>
</reference>
<accession>A0A2P2Q626</accession>
<organism evidence="1">
    <name type="scientific">Rhizophora mucronata</name>
    <name type="common">Asiatic mangrove</name>
    <dbReference type="NCBI Taxonomy" id="61149"/>
    <lineage>
        <taxon>Eukaryota</taxon>
        <taxon>Viridiplantae</taxon>
        <taxon>Streptophyta</taxon>
        <taxon>Embryophyta</taxon>
        <taxon>Tracheophyta</taxon>
        <taxon>Spermatophyta</taxon>
        <taxon>Magnoliopsida</taxon>
        <taxon>eudicotyledons</taxon>
        <taxon>Gunneridae</taxon>
        <taxon>Pentapetalae</taxon>
        <taxon>rosids</taxon>
        <taxon>fabids</taxon>
        <taxon>Malpighiales</taxon>
        <taxon>Rhizophoraceae</taxon>
        <taxon>Rhizophora</taxon>
    </lineage>
</organism>